<dbReference type="AlphaFoldDB" id="A0A6A6DH09"/>
<sequence length="81" mass="9042">MDCLVCLARGSITWAEAFRSEPKRAFLSVRSMQISHRIDEAVKVGEPCLKLGTFSARSFNTVDGKCCTDLSTVFQFQSFCI</sequence>
<dbReference type="EMBL" id="ML994672">
    <property type="protein sequence ID" value="KAF2178814.1"/>
    <property type="molecule type" value="Genomic_DNA"/>
</dbReference>
<evidence type="ECO:0000313" key="2">
    <source>
        <dbReference type="Proteomes" id="UP000800200"/>
    </source>
</evidence>
<dbReference type="Proteomes" id="UP000800200">
    <property type="component" value="Unassembled WGS sequence"/>
</dbReference>
<evidence type="ECO:0000313" key="1">
    <source>
        <dbReference type="EMBL" id="KAF2178814.1"/>
    </source>
</evidence>
<gene>
    <name evidence="1" type="ORF">K469DRAFT_717790</name>
</gene>
<accession>A0A6A6DH09</accession>
<reference evidence="1" key="1">
    <citation type="journal article" date="2020" name="Stud. Mycol.">
        <title>101 Dothideomycetes genomes: a test case for predicting lifestyles and emergence of pathogens.</title>
        <authorList>
            <person name="Haridas S."/>
            <person name="Albert R."/>
            <person name="Binder M."/>
            <person name="Bloem J."/>
            <person name="Labutti K."/>
            <person name="Salamov A."/>
            <person name="Andreopoulos B."/>
            <person name="Baker S."/>
            <person name="Barry K."/>
            <person name="Bills G."/>
            <person name="Bluhm B."/>
            <person name="Cannon C."/>
            <person name="Castanera R."/>
            <person name="Culley D."/>
            <person name="Daum C."/>
            <person name="Ezra D."/>
            <person name="Gonzalez J."/>
            <person name="Henrissat B."/>
            <person name="Kuo A."/>
            <person name="Liang C."/>
            <person name="Lipzen A."/>
            <person name="Lutzoni F."/>
            <person name="Magnuson J."/>
            <person name="Mondo S."/>
            <person name="Nolan M."/>
            <person name="Ohm R."/>
            <person name="Pangilinan J."/>
            <person name="Park H.-J."/>
            <person name="Ramirez L."/>
            <person name="Alfaro M."/>
            <person name="Sun H."/>
            <person name="Tritt A."/>
            <person name="Yoshinaga Y."/>
            <person name="Zwiers L.-H."/>
            <person name="Turgeon B."/>
            <person name="Goodwin S."/>
            <person name="Spatafora J."/>
            <person name="Crous P."/>
            <person name="Grigoriev I."/>
        </authorList>
    </citation>
    <scope>NUCLEOTIDE SEQUENCE</scope>
    <source>
        <strain evidence="1">CBS 207.26</strain>
    </source>
</reference>
<protein>
    <submittedName>
        <fullName evidence="1">Uncharacterized protein</fullName>
    </submittedName>
</protein>
<proteinExistence type="predicted"/>
<keyword evidence="2" id="KW-1185">Reference proteome</keyword>
<name>A0A6A6DH09_9PEZI</name>
<organism evidence="1 2">
    <name type="scientific">Zopfia rhizophila CBS 207.26</name>
    <dbReference type="NCBI Taxonomy" id="1314779"/>
    <lineage>
        <taxon>Eukaryota</taxon>
        <taxon>Fungi</taxon>
        <taxon>Dikarya</taxon>
        <taxon>Ascomycota</taxon>
        <taxon>Pezizomycotina</taxon>
        <taxon>Dothideomycetes</taxon>
        <taxon>Dothideomycetes incertae sedis</taxon>
        <taxon>Zopfiaceae</taxon>
        <taxon>Zopfia</taxon>
    </lineage>
</organism>